<reference evidence="3" key="1">
    <citation type="journal article" date="2023" name="PLoS Negl. Trop. Dis.">
        <title>A genome sequence for Biomphalaria pfeifferi, the major vector snail for the human-infecting parasite Schistosoma mansoni.</title>
        <authorList>
            <person name="Bu L."/>
            <person name="Lu L."/>
            <person name="Laidemitt M.R."/>
            <person name="Zhang S.M."/>
            <person name="Mutuku M."/>
            <person name="Mkoji G."/>
            <person name="Steinauer M."/>
            <person name="Loker E.S."/>
        </authorList>
    </citation>
    <scope>NUCLEOTIDE SEQUENCE</scope>
    <source>
        <strain evidence="3">KasaAsao</strain>
    </source>
</reference>
<dbReference type="InterPro" id="IPR050801">
    <property type="entry name" value="Ca-Dep_Lectins_ImmuneDev"/>
</dbReference>
<dbReference type="PROSITE" id="PS50041">
    <property type="entry name" value="C_TYPE_LECTIN_2"/>
    <property type="match status" value="2"/>
</dbReference>
<dbReference type="SMART" id="SM00034">
    <property type="entry name" value="CLECT"/>
    <property type="match status" value="2"/>
</dbReference>
<feature type="chain" id="PRO_5042017430" evidence="1">
    <location>
        <begin position="22"/>
        <end position="602"/>
    </location>
</feature>
<keyword evidence="1" id="KW-0732">Signal</keyword>
<evidence type="ECO:0000313" key="4">
    <source>
        <dbReference type="Proteomes" id="UP001233172"/>
    </source>
</evidence>
<dbReference type="Gene3D" id="3.10.100.10">
    <property type="entry name" value="Mannose-Binding Protein A, subunit A"/>
    <property type="match status" value="2"/>
</dbReference>
<keyword evidence="4" id="KW-1185">Reference proteome</keyword>
<dbReference type="AlphaFoldDB" id="A0AAD8CBL3"/>
<dbReference type="Proteomes" id="UP001233172">
    <property type="component" value="Unassembled WGS sequence"/>
</dbReference>
<sequence>MDWMFGSFVTIILTYLGPSAAQPCLTLDNYTALINGKCFKALGSYVKWQEAQDLCRDFYNGTLPEPINDFEILELVKLVQSSRFYSVWLGVSDLDQEGHYVRSSDHTTFFTALWGRGQPDNIYHSVYNVDEDCLTLKTVAISEQYITDDECIFNRRYVCQSDPCDNYWPGSRYGNGTCYKYFNTEMSWTEAETFCHSINATLAEPTTNEVKEYLKMYLYNTSAWTGSITTNCYMSYRLYISNNTVLTEYVGGSCRKLLWVNYRNSSSWESRNSQESHAFVCQKEKDVVRNLDPRLYVAALPRLSRAGTQQGLLQMTSNFNDRVVVWFKVSYNVSSAHITKLSLAPRTAVNLYFNESVLGNSSSVYAQYIEINSSQPVTIILYIMDQTAMSSTLLYPSFVYSSTRPTSHNFPSTYDKSTSLTITSMSTGINNITVILDVQEQSSLVSLGTSPIMFGSVDNITASLESLHQSLNINQRSNVNGTYLYATKLALVTLGTLGSRTDQMYTDSTLDIMLPLESIGEEYFLFPTDIDTASTETIIQCQAVFDWTYVIIPIVEPISFLLPSTGDIHQQSLNNRNFYSIYGNASFYVYQISTRFSGWSIF</sequence>
<dbReference type="InterPro" id="IPR016187">
    <property type="entry name" value="CTDL_fold"/>
</dbReference>
<reference evidence="3" key="2">
    <citation type="submission" date="2023-04" db="EMBL/GenBank/DDBJ databases">
        <authorList>
            <person name="Bu L."/>
            <person name="Lu L."/>
            <person name="Laidemitt M.R."/>
            <person name="Zhang S.M."/>
            <person name="Mutuku M."/>
            <person name="Mkoji G."/>
            <person name="Steinauer M."/>
            <person name="Loker E.S."/>
        </authorList>
    </citation>
    <scope>NUCLEOTIDE SEQUENCE</scope>
    <source>
        <strain evidence="3">KasaAsao</strain>
        <tissue evidence="3">Whole Snail</tissue>
    </source>
</reference>
<evidence type="ECO:0000259" key="2">
    <source>
        <dbReference type="PROSITE" id="PS50041"/>
    </source>
</evidence>
<feature type="signal peptide" evidence="1">
    <location>
        <begin position="1"/>
        <end position="21"/>
    </location>
</feature>
<dbReference type="PANTHER" id="PTHR22801">
    <property type="entry name" value="LITHOSTATHINE"/>
    <property type="match status" value="1"/>
</dbReference>
<proteinExistence type="predicted"/>
<protein>
    <submittedName>
        <fullName evidence="3">Macrophage mannose receptor 1</fullName>
    </submittedName>
</protein>
<dbReference type="InterPro" id="IPR016186">
    <property type="entry name" value="C-type_lectin-like/link_sf"/>
</dbReference>
<dbReference type="InterPro" id="IPR001304">
    <property type="entry name" value="C-type_lectin-like"/>
</dbReference>
<keyword evidence="3" id="KW-0675">Receptor</keyword>
<dbReference type="Pfam" id="PF00059">
    <property type="entry name" value="Lectin_C"/>
    <property type="match status" value="2"/>
</dbReference>
<comment type="caution">
    <text evidence="3">The sequence shown here is derived from an EMBL/GenBank/DDBJ whole genome shotgun (WGS) entry which is preliminary data.</text>
</comment>
<organism evidence="3 4">
    <name type="scientific">Biomphalaria pfeifferi</name>
    <name type="common">Bloodfluke planorb</name>
    <name type="synonym">Freshwater snail</name>
    <dbReference type="NCBI Taxonomy" id="112525"/>
    <lineage>
        <taxon>Eukaryota</taxon>
        <taxon>Metazoa</taxon>
        <taxon>Spiralia</taxon>
        <taxon>Lophotrochozoa</taxon>
        <taxon>Mollusca</taxon>
        <taxon>Gastropoda</taxon>
        <taxon>Heterobranchia</taxon>
        <taxon>Euthyneura</taxon>
        <taxon>Panpulmonata</taxon>
        <taxon>Hygrophila</taxon>
        <taxon>Lymnaeoidea</taxon>
        <taxon>Planorbidae</taxon>
        <taxon>Biomphalaria</taxon>
    </lineage>
</organism>
<accession>A0AAD8CBL3</accession>
<feature type="domain" description="C-type lectin" evidence="2">
    <location>
        <begin position="34"/>
        <end position="160"/>
    </location>
</feature>
<dbReference type="SUPFAM" id="SSF56436">
    <property type="entry name" value="C-type lectin-like"/>
    <property type="match status" value="2"/>
</dbReference>
<dbReference type="CDD" id="cd00037">
    <property type="entry name" value="CLECT"/>
    <property type="match status" value="2"/>
</dbReference>
<name>A0AAD8CBL3_BIOPF</name>
<dbReference type="EMBL" id="JASAOG010000003">
    <property type="protein sequence ID" value="KAK0069368.1"/>
    <property type="molecule type" value="Genomic_DNA"/>
</dbReference>
<dbReference type="PANTHER" id="PTHR22801:SF63">
    <property type="entry name" value="C-TYPE LECTIN DOMAIN-CONTAINING PROTEIN"/>
    <property type="match status" value="1"/>
</dbReference>
<feature type="domain" description="C-type lectin" evidence="2">
    <location>
        <begin position="174"/>
        <end position="282"/>
    </location>
</feature>
<gene>
    <name evidence="3" type="ORF">Bpfe_001550</name>
</gene>
<evidence type="ECO:0000256" key="1">
    <source>
        <dbReference type="SAM" id="SignalP"/>
    </source>
</evidence>
<evidence type="ECO:0000313" key="3">
    <source>
        <dbReference type="EMBL" id="KAK0069368.1"/>
    </source>
</evidence>